<sequence length="195" mass="21521">MNRILQQNGASPPWVDVQGGSDLLPRDNPPILDPPRPSTLTLSRPLYTFSDFTLAQARALRDPEREARERRYHDLALEPKLASAEVQRPRAVRGPAPVASARGRAGEHIRRRRGGHRARHRGAGGQGAGAVLAEGRWRWWAVLTSEPGQRRAGSGGPGGSEADVSASASPSPAWRIRDVVRGWLSRWTSRSWRRL</sequence>
<feature type="region of interest" description="Disordered" evidence="1">
    <location>
        <begin position="86"/>
        <end position="127"/>
    </location>
</feature>
<feature type="compositionally biased region" description="Pro residues" evidence="1">
    <location>
        <begin position="27"/>
        <end position="37"/>
    </location>
</feature>
<proteinExistence type="predicted"/>
<name>A0A166K5V6_9AGAM</name>
<keyword evidence="3" id="KW-1185">Reference proteome</keyword>
<dbReference type="OrthoDB" id="547796at2759"/>
<organism evidence="2 3">
    <name type="scientific">Athelia psychrophila</name>
    <dbReference type="NCBI Taxonomy" id="1759441"/>
    <lineage>
        <taxon>Eukaryota</taxon>
        <taxon>Fungi</taxon>
        <taxon>Dikarya</taxon>
        <taxon>Basidiomycota</taxon>
        <taxon>Agaricomycotina</taxon>
        <taxon>Agaricomycetes</taxon>
        <taxon>Agaricomycetidae</taxon>
        <taxon>Atheliales</taxon>
        <taxon>Atheliaceae</taxon>
        <taxon>Athelia</taxon>
    </lineage>
</organism>
<dbReference type="AlphaFoldDB" id="A0A166K5V6"/>
<feature type="region of interest" description="Disordered" evidence="1">
    <location>
        <begin position="1"/>
        <end position="40"/>
    </location>
</feature>
<accession>A0A166K5V6</accession>
<dbReference type="Proteomes" id="UP000076532">
    <property type="component" value="Unassembled WGS sequence"/>
</dbReference>
<feature type="compositionally biased region" description="Basic residues" evidence="1">
    <location>
        <begin position="109"/>
        <end position="122"/>
    </location>
</feature>
<reference evidence="2 3" key="1">
    <citation type="journal article" date="2016" name="Mol. Biol. Evol.">
        <title>Comparative Genomics of Early-Diverging Mushroom-Forming Fungi Provides Insights into the Origins of Lignocellulose Decay Capabilities.</title>
        <authorList>
            <person name="Nagy L.G."/>
            <person name="Riley R."/>
            <person name="Tritt A."/>
            <person name="Adam C."/>
            <person name="Daum C."/>
            <person name="Floudas D."/>
            <person name="Sun H."/>
            <person name="Yadav J.S."/>
            <person name="Pangilinan J."/>
            <person name="Larsson K.H."/>
            <person name="Matsuura K."/>
            <person name="Barry K."/>
            <person name="Labutti K."/>
            <person name="Kuo R."/>
            <person name="Ohm R.A."/>
            <person name="Bhattacharya S.S."/>
            <person name="Shirouzu T."/>
            <person name="Yoshinaga Y."/>
            <person name="Martin F.M."/>
            <person name="Grigoriev I.V."/>
            <person name="Hibbett D.S."/>
        </authorList>
    </citation>
    <scope>NUCLEOTIDE SEQUENCE [LARGE SCALE GENOMIC DNA]</scope>
    <source>
        <strain evidence="2 3">CBS 109695</strain>
    </source>
</reference>
<gene>
    <name evidence="2" type="ORF">FIBSPDRAFT_503519</name>
</gene>
<dbReference type="EMBL" id="KV417546">
    <property type="protein sequence ID" value="KZP21561.1"/>
    <property type="molecule type" value="Genomic_DNA"/>
</dbReference>
<feature type="compositionally biased region" description="Polar residues" evidence="1">
    <location>
        <begin position="1"/>
        <end position="10"/>
    </location>
</feature>
<protein>
    <submittedName>
        <fullName evidence="2">Uncharacterized protein</fullName>
    </submittedName>
</protein>
<evidence type="ECO:0000313" key="3">
    <source>
        <dbReference type="Proteomes" id="UP000076532"/>
    </source>
</evidence>
<dbReference type="STRING" id="436010.A0A166K5V6"/>
<feature type="region of interest" description="Disordered" evidence="1">
    <location>
        <begin position="147"/>
        <end position="172"/>
    </location>
</feature>
<evidence type="ECO:0000256" key="1">
    <source>
        <dbReference type="SAM" id="MobiDB-lite"/>
    </source>
</evidence>
<evidence type="ECO:0000313" key="2">
    <source>
        <dbReference type="EMBL" id="KZP21561.1"/>
    </source>
</evidence>